<name>A0ABD2PY73_9PLAT</name>
<sequence length="521" mass="58628">MRFLAFIFCCFLPNVFAQSVCEQRISVEEELPVGTEVADLDPLFGSCALSHGLSRSTKFQMLESNRYLELRENRSLVMRSRLDREAVCDQEKHCCSVLDCQFKIIFMPVIPSSQNAYFHLDVDISDINDNKPTWIMPLPLYIDQIPLKTISILELSAVGTKIPIPQAIDADAAPENQTAFYRLTEPCNTFSLETDPSLHLLLRERLNYDQQKNYLLTVEASDSGLPEPQRGYLKLNISVQDQNNHAPKLEEVSAHVKVFENNMNVSPILYKIRASDLDSVDQLHYGWAGSASAEIKSLFSLDPRNGEIRLNGMLDYEKRSEYRLPVEVTDGQFTAQGEILVTVINVNDNLPVLKLTALDTVEAVPKELNTAELITGAKMTLKVMENSEPGKWIATLSYEDPDDAELALQPIPKCQLSNDALQIQPLDLPSSSKKRLFKVLTGKEPFDREARSRYNVIIECLDSGVGQAMRQWHPQRPPAAVLSVEIVVLDQNDNPPKFIPSILRVNLTENANIDTLVTQLQ</sequence>
<keyword evidence="7" id="KW-0472">Membrane</keyword>
<protein>
    <recommendedName>
        <fullName evidence="11">Cadherin domain-containing protein</fullName>
    </recommendedName>
</protein>
<accession>A0ABD2PY73</accession>
<dbReference type="AlphaFoldDB" id="A0ABD2PY73"/>
<comment type="subcellular location">
    <subcellularLocation>
        <location evidence="1">Membrane</location>
        <topology evidence="1">Single-pass membrane protein</topology>
    </subcellularLocation>
</comment>
<keyword evidence="3" id="KW-0677">Repeat</keyword>
<dbReference type="GO" id="GO:0005509">
    <property type="term" value="F:calcium ion binding"/>
    <property type="evidence" value="ECO:0007669"/>
    <property type="project" value="UniProtKB-UniRule"/>
</dbReference>
<dbReference type="SMART" id="SM00112">
    <property type="entry name" value="CA"/>
    <property type="match status" value="3"/>
</dbReference>
<evidence type="ECO:0000256" key="7">
    <source>
        <dbReference type="ARBA" id="ARBA00023136"/>
    </source>
</evidence>
<gene>
    <name evidence="12" type="ORF">Ciccas_009034</name>
</gene>
<evidence type="ECO:0000256" key="6">
    <source>
        <dbReference type="ARBA" id="ARBA00022989"/>
    </source>
</evidence>
<keyword evidence="13" id="KW-1185">Reference proteome</keyword>
<evidence type="ECO:0000259" key="11">
    <source>
        <dbReference type="PROSITE" id="PS50268"/>
    </source>
</evidence>
<dbReference type="Gene3D" id="2.60.40.60">
    <property type="entry name" value="Cadherins"/>
    <property type="match status" value="4"/>
</dbReference>
<evidence type="ECO:0000256" key="5">
    <source>
        <dbReference type="ARBA" id="ARBA00022889"/>
    </source>
</evidence>
<dbReference type="Pfam" id="PF08266">
    <property type="entry name" value="Cadherin_2"/>
    <property type="match status" value="1"/>
</dbReference>
<keyword evidence="4 9" id="KW-0106">Calcium</keyword>
<keyword evidence="2" id="KW-0812">Transmembrane</keyword>
<evidence type="ECO:0000256" key="3">
    <source>
        <dbReference type="ARBA" id="ARBA00022737"/>
    </source>
</evidence>
<feature type="domain" description="Cadherin" evidence="11">
    <location>
        <begin position="250"/>
        <end position="353"/>
    </location>
</feature>
<evidence type="ECO:0000256" key="10">
    <source>
        <dbReference type="SAM" id="SignalP"/>
    </source>
</evidence>
<feature type="domain" description="Cadherin" evidence="11">
    <location>
        <begin position="144"/>
        <end position="249"/>
    </location>
</feature>
<feature type="domain" description="Cadherin" evidence="11">
    <location>
        <begin position="375"/>
        <end position="498"/>
    </location>
</feature>
<feature type="non-terminal residue" evidence="12">
    <location>
        <position position="521"/>
    </location>
</feature>
<dbReference type="PRINTS" id="PR00205">
    <property type="entry name" value="CADHERIN"/>
</dbReference>
<keyword evidence="10" id="KW-0732">Signal</keyword>
<feature type="chain" id="PRO_5044849646" description="Cadherin domain-containing protein" evidence="10">
    <location>
        <begin position="18"/>
        <end position="521"/>
    </location>
</feature>
<dbReference type="InterPro" id="IPR050174">
    <property type="entry name" value="Protocadherin/Cadherin-CA"/>
</dbReference>
<proteinExistence type="predicted"/>
<organism evidence="12 13">
    <name type="scientific">Cichlidogyrus casuarinus</name>
    <dbReference type="NCBI Taxonomy" id="1844966"/>
    <lineage>
        <taxon>Eukaryota</taxon>
        <taxon>Metazoa</taxon>
        <taxon>Spiralia</taxon>
        <taxon>Lophotrochozoa</taxon>
        <taxon>Platyhelminthes</taxon>
        <taxon>Monogenea</taxon>
        <taxon>Monopisthocotylea</taxon>
        <taxon>Dactylogyridea</taxon>
        <taxon>Ancyrocephalidae</taxon>
        <taxon>Cichlidogyrus</taxon>
    </lineage>
</organism>
<dbReference type="SUPFAM" id="SSF49313">
    <property type="entry name" value="Cadherin-like"/>
    <property type="match status" value="4"/>
</dbReference>
<evidence type="ECO:0000313" key="13">
    <source>
        <dbReference type="Proteomes" id="UP001626550"/>
    </source>
</evidence>
<keyword evidence="8" id="KW-0325">Glycoprotein</keyword>
<comment type="caution">
    <text evidence="12">The sequence shown here is derived from an EMBL/GenBank/DDBJ whole genome shotgun (WGS) entry which is preliminary data.</text>
</comment>
<dbReference type="PANTHER" id="PTHR24028:SF146">
    <property type="entry name" value="CADHERIN 96CB, ISOFORM D-RELATED"/>
    <property type="match status" value="1"/>
</dbReference>
<evidence type="ECO:0000256" key="9">
    <source>
        <dbReference type="PROSITE-ProRule" id="PRU00043"/>
    </source>
</evidence>
<evidence type="ECO:0000256" key="1">
    <source>
        <dbReference type="ARBA" id="ARBA00004167"/>
    </source>
</evidence>
<feature type="domain" description="Cadherin" evidence="11">
    <location>
        <begin position="19"/>
        <end position="134"/>
    </location>
</feature>
<keyword evidence="5" id="KW-0130">Cell adhesion</keyword>
<evidence type="ECO:0000313" key="12">
    <source>
        <dbReference type="EMBL" id="KAL3312375.1"/>
    </source>
</evidence>
<dbReference type="PROSITE" id="PS50268">
    <property type="entry name" value="CADHERIN_2"/>
    <property type="match status" value="4"/>
</dbReference>
<dbReference type="PANTHER" id="PTHR24028">
    <property type="entry name" value="CADHERIN-87A"/>
    <property type="match status" value="1"/>
</dbReference>
<dbReference type="Proteomes" id="UP001626550">
    <property type="component" value="Unassembled WGS sequence"/>
</dbReference>
<evidence type="ECO:0000256" key="2">
    <source>
        <dbReference type="ARBA" id="ARBA00022692"/>
    </source>
</evidence>
<dbReference type="GO" id="GO:0007155">
    <property type="term" value="P:cell adhesion"/>
    <property type="evidence" value="ECO:0007669"/>
    <property type="project" value="UniProtKB-KW"/>
</dbReference>
<dbReference type="EMBL" id="JBJKFK010001724">
    <property type="protein sequence ID" value="KAL3312375.1"/>
    <property type="molecule type" value="Genomic_DNA"/>
</dbReference>
<dbReference type="InterPro" id="IPR013164">
    <property type="entry name" value="Cadherin_N"/>
</dbReference>
<dbReference type="Pfam" id="PF00028">
    <property type="entry name" value="Cadherin"/>
    <property type="match status" value="2"/>
</dbReference>
<feature type="signal peptide" evidence="10">
    <location>
        <begin position="1"/>
        <end position="17"/>
    </location>
</feature>
<dbReference type="InterPro" id="IPR002126">
    <property type="entry name" value="Cadherin-like_dom"/>
</dbReference>
<evidence type="ECO:0000256" key="4">
    <source>
        <dbReference type="ARBA" id="ARBA00022837"/>
    </source>
</evidence>
<reference evidence="12 13" key="1">
    <citation type="submission" date="2024-11" db="EMBL/GenBank/DDBJ databases">
        <title>Adaptive evolution of stress response genes in parasites aligns with host niche diversity.</title>
        <authorList>
            <person name="Hahn C."/>
            <person name="Resl P."/>
        </authorList>
    </citation>
    <scope>NUCLEOTIDE SEQUENCE [LARGE SCALE GENOMIC DNA]</scope>
    <source>
        <strain evidence="12">EGGRZ-B1_66</strain>
        <tissue evidence="12">Body</tissue>
    </source>
</reference>
<evidence type="ECO:0000256" key="8">
    <source>
        <dbReference type="ARBA" id="ARBA00023180"/>
    </source>
</evidence>
<dbReference type="CDD" id="cd11304">
    <property type="entry name" value="Cadherin_repeat"/>
    <property type="match status" value="3"/>
</dbReference>
<keyword evidence="6" id="KW-1133">Transmembrane helix</keyword>
<dbReference type="PROSITE" id="PS00232">
    <property type="entry name" value="CADHERIN_1"/>
    <property type="match status" value="1"/>
</dbReference>
<dbReference type="GO" id="GO:0016020">
    <property type="term" value="C:membrane"/>
    <property type="evidence" value="ECO:0007669"/>
    <property type="project" value="UniProtKB-SubCell"/>
</dbReference>
<dbReference type="InterPro" id="IPR015919">
    <property type="entry name" value="Cadherin-like_sf"/>
</dbReference>
<dbReference type="InterPro" id="IPR020894">
    <property type="entry name" value="Cadherin_CS"/>
</dbReference>